<comment type="caution">
    <text evidence="1">The sequence shown here is derived from an EMBL/GenBank/DDBJ whole genome shotgun (WGS) entry which is preliminary data.</text>
</comment>
<dbReference type="Proteomes" id="UP000277212">
    <property type="component" value="Unassembled WGS sequence"/>
</dbReference>
<sequence length="175" mass="18615">MQVQCCVTPLDVECGLSTPALSEILRHTYRFVSDYGQKTCQLGFSLGGCIRYSSVAFASAGAPAGNAEAETVVDLSEALSSEHLSVLVLLLVSESWGAVANREAADVQPNPLFSKGLCQSWLVGGRDVKHDLEIMQQAGGFGQRGLPFAGPLRNRSRLRGIYSPTNTPVGTEDVA</sequence>
<name>A0A3M2RZY2_9HYPO</name>
<evidence type="ECO:0000313" key="2">
    <source>
        <dbReference type="Proteomes" id="UP000277212"/>
    </source>
</evidence>
<dbReference type="AlphaFoldDB" id="A0A3M2RZY2"/>
<dbReference type="EMBL" id="NKUJ01000187">
    <property type="protein sequence ID" value="RMJ10861.1"/>
    <property type="molecule type" value="Genomic_DNA"/>
</dbReference>
<evidence type="ECO:0000313" key="1">
    <source>
        <dbReference type="EMBL" id="RMJ10861.1"/>
    </source>
</evidence>
<keyword evidence="2" id="KW-1185">Reference proteome</keyword>
<protein>
    <submittedName>
        <fullName evidence="1">Uncharacterized protein</fullName>
    </submittedName>
</protein>
<accession>A0A3M2RZY2</accession>
<reference evidence="1 2" key="1">
    <citation type="submission" date="2017-06" db="EMBL/GenBank/DDBJ databases">
        <title>Comparative genomic analysis of Ambrosia Fusariam Clade fungi.</title>
        <authorList>
            <person name="Stajich J.E."/>
            <person name="Carrillo J."/>
            <person name="Kijimoto T."/>
            <person name="Eskalen A."/>
            <person name="O'Donnell K."/>
            <person name="Kasson M."/>
        </authorList>
    </citation>
    <scope>NUCLEOTIDE SEQUENCE [LARGE SCALE GENOMIC DNA]</scope>
    <source>
        <strain evidence="1">UCR3666</strain>
    </source>
</reference>
<organism evidence="1 2">
    <name type="scientific">Fusarium kuroshium</name>
    <dbReference type="NCBI Taxonomy" id="2010991"/>
    <lineage>
        <taxon>Eukaryota</taxon>
        <taxon>Fungi</taxon>
        <taxon>Dikarya</taxon>
        <taxon>Ascomycota</taxon>
        <taxon>Pezizomycotina</taxon>
        <taxon>Sordariomycetes</taxon>
        <taxon>Hypocreomycetidae</taxon>
        <taxon>Hypocreales</taxon>
        <taxon>Nectriaceae</taxon>
        <taxon>Fusarium</taxon>
        <taxon>Fusarium solani species complex</taxon>
    </lineage>
</organism>
<gene>
    <name evidence="1" type="ORF">CDV36_009487</name>
</gene>
<proteinExistence type="predicted"/>